<sequence>MLDAVFGARDHLSILRPEATEGDPDLIVQILSPSTKRRDLRTKRALSERFGGREYRVVDPAARTATVPALIGERYEPLLLADGLIRSTVILGL</sequence>
<dbReference type="AlphaFoldDB" id="A0A6J4V8U5"/>
<gene>
    <name evidence="2" type="ORF">AVDCRST_MAG19-2873</name>
</gene>
<dbReference type="InterPro" id="IPR011335">
    <property type="entry name" value="Restrct_endonuc-II-like"/>
</dbReference>
<dbReference type="EMBL" id="CADCWL010000147">
    <property type="protein sequence ID" value="CAA9571927.1"/>
    <property type="molecule type" value="Genomic_DNA"/>
</dbReference>
<accession>A0A6J4V8U5</accession>
<protein>
    <recommendedName>
        <fullName evidence="1">Putative restriction endonuclease domain-containing protein</fullName>
    </recommendedName>
</protein>
<dbReference type="SUPFAM" id="SSF52980">
    <property type="entry name" value="Restriction endonuclease-like"/>
    <property type="match status" value="1"/>
</dbReference>
<dbReference type="CDD" id="cd06260">
    <property type="entry name" value="DUF820-like"/>
    <property type="match status" value="1"/>
</dbReference>
<name>A0A6J4V8U5_9BACT</name>
<proteinExistence type="predicted"/>
<evidence type="ECO:0000313" key="2">
    <source>
        <dbReference type="EMBL" id="CAA9571927.1"/>
    </source>
</evidence>
<feature type="domain" description="Putative restriction endonuclease" evidence="1">
    <location>
        <begin position="17"/>
        <end position="78"/>
    </location>
</feature>
<evidence type="ECO:0000259" key="1">
    <source>
        <dbReference type="Pfam" id="PF05685"/>
    </source>
</evidence>
<dbReference type="Gene3D" id="3.90.1570.10">
    <property type="entry name" value="tt1808, chain A"/>
    <property type="match status" value="1"/>
</dbReference>
<reference evidence="2" key="1">
    <citation type="submission" date="2020-02" db="EMBL/GenBank/DDBJ databases">
        <authorList>
            <person name="Meier V. D."/>
        </authorList>
    </citation>
    <scope>NUCLEOTIDE SEQUENCE</scope>
    <source>
        <strain evidence="2">AVDCRST_MAG19</strain>
    </source>
</reference>
<dbReference type="InterPro" id="IPR008538">
    <property type="entry name" value="Uma2"/>
</dbReference>
<dbReference type="Pfam" id="PF05685">
    <property type="entry name" value="Uma2"/>
    <property type="match status" value="1"/>
</dbReference>
<dbReference type="InterPro" id="IPR012296">
    <property type="entry name" value="Nuclease_put_TT1808"/>
</dbReference>
<organism evidence="2">
    <name type="scientific">uncultured Thermomicrobiales bacterium</name>
    <dbReference type="NCBI Taxonomy" id="1645740"/>
    <lineage>
        <taxon>Bacteria</taxon>
        <taxon>Pseudomonadati</taxon>
        <taxon>Thermomicrobiota</taxon>
        <taxon>Thermomicrobia</taxon>
        <taxon>Thermomicrobiales</taxon>
        <taxon>environmental samples</taxon>
    </lineage>
</organism>